<proteinExistence type="predicted"/>
<protein>
    <submittedName>
        <fullName evidence="2">Uncharacterized protein</fullName>
    </submittedName>
</protein>
<evidence type="ECO:0000256" key="1">
    <source>
        <dbReference type="SAM" id="MobiDB-lite"/>
    </source>
</evidence>
<feature type="region of interest" description="Disordered" evidence="1">
    <location>
        <begin position="19"/>
        <end position="69"/>
    </location>
</feature>
<reference evidence="2 3" key="1">
    <citation type="submission" date="2021-06" db="EMBL/GenBank/DDBJ databases">
        <title>Caerostris extrusa draft genome.</title>
        <authorList>
            <person name="Kono N."/>
            <person name="Arakawa K."/>
        </authorList>
    </citation>
    <scope>NUCLEOTIDE SEQUENCE [LARGE SCALE GENOMIC DNA]</scope>
</reference>
<evidence type="ECO:0000313" key="3">
    <source>
        <dbReference type="Proteomes" id="UP001054945"/>
    </source>
</evidence>
<dbReference type="AlphaFoldDB" id="A0AAV4X6R3"/>
<dbReference type="EMBL" id="BPLR01017356">
    <property type="protein sequence ID" value="GIY90862.1"/>
    <property type="molecule type" value="Genomic_DNA"/>
</dbReference>
<accession>A0AAV4X6R3</accession>
<name>A0AAV4X6R3_CAEEX</name>
<evidence type="ECO:0000313" key="2">
    <source>
        <dbReference type="EMBL" id="GIY90862.1"/>
    </source>
</evidence>
<sequence length="69" mass="7554">MVSFSVVPIYIYPSIKNAQRSSNSKKLIKPPNPPRISSDQREGRRRSLPPITVTISDDGAPNPPETPPG</sequence>
<comment type="caution">
    <text evidence="2">The sequence shown here is derived from an EMBL/GenBank/DDBJ whole genome shotgun (WGS) entry which is preliminary data.</text>
</comment>
<gene>
    <name evidence="2" type="ORF">CEXT_172231</name>
</gene>
<dbReference type="Proteomes" id="UP001054945">
    <property type="component" value="Unassembled WGS sequence"/>
</dbReference>
<organism evidence="2 3">
    <name type="scientific">Caerostris extrusa</name>
    <name type="common">Bark spider</name>
    <name type="synonym">Caerostris bankana</name>
    <dbReference type="NCBI Taxonomy" id="172846"/>
    <lineage>
        <taxon>Eukaryota</taxon>
        <taxon>Metazoa</taxon>
        <taxon>Ecdysozoa</taxon>
        <taxon>Arthropoda</taxon>
        <taxon>Chelicerata</taxon>
        <taxon>Arachnida</taxon>
        <taxon>Araneae</taxon>
        <taxon>Araneomorphae</taxon>
        <taxon>Entelegynae</taxon>
        <taxon>Araneoidea</taxon>
        <taxon>Araneidae</taxon>
        <taxon>Caerostris</taxon>
    </lineage>
</organism>
<keyword evidence="3" id="KW-1185">Reference proteome</keyword>